<evidence type="ECO:0000313" key="1">
    <source>
        <dbReference type="EMBL" id="ABF59694.1"/>
    </source>
</evidence>
<dbReference type="EMBL" id="DQ526027">
    <property type="protein sequence ID" value="ABF59694.1"/>
    <property type="molecule type" value="Genomic_DNA"/>
</dbReference>
<reference evidence="1" key="1">
    <citation type="journal article" date="2006" name="Infect. Immun.">
        <title>Signature-tagged mutagenesis of Klebsiella pneumoniae to identify genes that influence biofilm formation on extracellular matrix material.</title>
        <authorList>
            <person name="Boddicker J.D."/>
            <person name="Anderson R.A."/>
            <person name="Jagnow J."/>
            <person name="Clegg S."/>
        </authorList>
    </citation>
    <scope>NUCLEOTIDE SEQUENCE</scope>
</reference>
<organism evidence="1">
    <name type="scientific">Klebsiella pneumoniae</name>
    <dbReference type="NCBI Taxonomy" id="573"/>
    <lineage>
        <taxon>Bacteria</taxon>
        <taxon>Pseudomonadati</taxon>
        <taxon>Pseudomonadota</taxon>
        <taxon>Gammaproteobacteria</taxon>
        <taxon>Enterobacterales</taxon>
        <taxon>Enterobacteriaceae</taxon>
        <taxon>Klebsiella/Raoultella group</taxon>
        <taxon>Klebsiella</taxon>
        <taxon>Klebsiella pneumoniae complex</taxon>
    </lineage>
</organism>
<sequence length="66" mass="6937">MLGKSTPAAYAASCWASMANQIGATIPRVIAWPCSPKNHSNCATTATKMSDQIPDPSDVSGTWINL</sequence>
<accession>Q1G0U2</accession>
<name>Q1G0U2_KLEPN</name>
<proteinExistence type="predicted"/>
<protein>
    <submittedName>
        <fullName evidence="1">Uncharacterized protein</fullName>
    </submittedName>
</protein>
<dbReference type="AlphaFoldDB" id="Q1G0U2"/>